<keyword evidence="3" id="KW-1003">Cell membrane</keyword>
<keyword evidence="6 12" id="KW-1133">Transmembrane helix</keyword>
<name>A0ABD3VR49_SINWO</name>
<proteinExistence type="predicted"/>
<feature type="compositionally biased region" description="Polar residues" evidence="11">
    <location>
        <begin position="1119"/>
        <end position="1141"/>
    </location>
</feature>
<organism evidence="14 15">
    <name type="scientific">Sinanodonta woodiana</name>
    <name type="common">Chinese pond mussel</name>
    <name type="synonym">Anodonta woodiana</name>
    <dbReference type="NCBI Taxonomy" id="1069815"/>
    <lineage>
        <taxon>Eukaryota</taxon>
        <taxon>Metazoa</taxon>
        <taxon>Spiralia</taxon>
        <taxon>Lophotrochozoa</taxon>
        <taxon>Mollusca</taxon>
        <taxon>Bivalvia</taxon>
        <taxon>Autobranchia</taxon>
        <taxon>Heteroconchia</taxon>
        <taxon>Palaeoheterodonta</taxon>
        <taxon>Unionida</taxon>
        <taxon>Unionoidea</taxon>
        <taxon>Unionidae</taxon>
        <taxon>Unioninae</taxon>
        <taxon>Sinanodonta</taxon>
    </lineage>
</organism>
<keyword evidence="5 12" id="KW-0812">Transmembrane</keyword>
<evidence type="ECO:0000256" key="11">
    <source>
        <dbReference type="SAM" id="MobiDB-lite"/>
    </source>
</evidence>
<evidence type="ECO:0000256" key="13">
    <source>
        <dbReference type="SAM" id="SignalP"/>
    </source>
</evidence>
<feature type="compositionally biased region" description="Basic residues" evidence="11">
    <location>
        <begin position="1234"/>
        <end position="1244"/>
    </location>
</feature>
<evidence type="ECO:0000256" key="3">
    <source>
        <dbReference type="ARBA" id="ARBA00022475"/>
    </source>
</evidence>
<keyword evidence="7 12" id="KW-0472">Membrane</keyword>
<keyword evidence="13" id="KW-0732">Signal</keyword>
<dbReference type="Proteomes" id="UP001634394">
    <property type="component" value="Unassembled WGS sequence"/>
</dbReference>
<feature type="region of interest" description="Disordered" evidence="11">
    <location>
        <begin position="1117"/>
        <end position="1181"/>
    </location>
</feature>
<evidence type="ECO:0000256" key="6">
    <source>
        <dbReference type="ARBA" id="ARBA00022989"/>
    </source>
</evidence>
<evidence type="ECO:0000256" key="2">
    <source>
        <dbReference type="ARBA" id="ARBA00004162"/>
    </source>
</evidence>
<dbReference type="AlphaFoldDB" id="A0ABD3VR49"/>
<gene>
    <name evidence="14" type="ORF">ACJMK2_005770</name>
</gene>
<keyword evidence="9" id="KW-0966">Cell projection</keyword>
<evidence type="ECO:0000256" key="5">
    <source>
        <dbReference type="ARBA" id="ARBA00022692"/>
    </source>
</evidence>
<sequence length="1257" mass="145267">MRTLYFIHWFALLLMLGQVYQASGSASSANTTYGYIDFQIFNSSSGNSTLNCTITHLVNSLTSIAAVGQRASVVSINNSTTSYPRLNLTMAIEVSSTVQVFIKVSNIGNGSAHSVLVRVDLTDGLKAYYGTFSNSLNSSNITYSDRLNFNWSIGVLNENASVSLSFDAEASKDILQVGYNYFDTCCTYKGSWNGSVEYGPFIAEVGLKRVNTYKSSLFYQQGYTALAFFMALILGFLLVILGFFIYFMIRRKKMVSPDPGGNAKMLLRSKGRQIMLSENEALKKGGHTIHGFSSVSADESIVTILGMRDKIQMHREIDSSDIVSTIDVDTSIEEERNDVSDVVTVLLIQGFRLNNDITKAQEEAVISNYKRKRSQMDKSQDDEYQRELKRLYKKIAAKNRAMMTHLIQRQRAEDIEAANNLQDLPEKERAAVLELLDKQHQTEQDEETYRLKLQQDEASEKLRKEFAVRKRMGLKELHLQLMQDTKEQGQLSKKQADWLMNEHRKNQKVLEKMYDEEISRQRMVLEEKLARRKNLAQMSEIHEDDQTDILNTMAGQQLDLLVKLKKQGAVDASLAARLTEEARIELLAIKDKHEKEKLRQEAELHKRLSLLKKQRLSALANQHQLELSEFDKKHQAMQAEGPVDPLFYAEERLKILSQQRVEKNNIENELDEEHAQELMILRKEIETQTEDELKKAETRLREKLPNDEKTLESVQRLSKQHDKALRELRAGQDKNRQLQMAHFEEKLAKNRESWNQRKEAEKVEQQQLRDYEDRVVRKLIDSQVTMSDEDRDRILKEHEKHMVQLENSLTLNKLRQKRMVEEKLALKRAQQLEKLQQKQEMEREKQRRAANNDAEESDEDSTKAKVELMKKHLEQKVSVLQGQKLSWDEEMENIRIEMVKERSLSLKEQEERLGALIASLQIEKAKQIARIEEQQRAIHNLKSNLINDLSDRGILSNPECQAFLNKHYEQREQLNRKIEAQKEKQEKVLKKRLQERLEQREKSMLEAQDAELRNLVAPNKTATKIKKMLLIHKHMVDMENFRNQLDREISQTLEEVQHQNEIVRMQALQEQELQFIGGLVKIGQFNKEELNTVLGILYPNKTDADISDILVKIYDPSTAEKNGNTTPQATPLSKKSSSLVSRIQAAQMPSADSRPSSRLSDSQSARKSMQKKKKPSLAQEDIYNQSALDEDISENFNRNSQEQYTDDEEIVEAEMVRRPQPARLPPLSTQLDKKPKKKKKKNFLRKAVQDNDDDDLL</sequence>
<feature type="coiled-coil region" evidence="10">
    <location>
        <begin position="620"/>
        <end position="676"/>
    </location>
</feature>
<evidence type="ECO:0000313" key="15">
    <source>
        <dbReference type="Proteomes" id="UP001634394"/>
    </source>
</evidence>
<feature type="coiled-coil region" evidence="10">
    <location>
        <begin position="906"/>
        <end position="1010"/>
    </location>
</feature>
<feature type="transmembrane region" description="Helical" evidence="12">
    <location>
        <begin position="223"/>
        <end position="249"/>
    </location>
</feature>
<keyword evidence="8" id="KW-0206">Cytoskeleton</keyword>
<keyword evidence="15" id="KW-1185">Reference proteome</keyword>
<dbReference type="InterPro" id="IPR026501">
    <property type="entry name" value="Limbin/EVC"/>
</dbReference>
<feature type="compositionally biased region" description="Low complexity" evidence="11">
    <location>
        <begin position="1149"/>
        <end position="1167"/>
    </location>
</feature>
<comment type="caution">
    <text evidence="14">The sequence shown here is derived from an EMBL/GenBank/DDBJ whole genome shotgun (WGS) entry which is preliminary data.</text>
</comment>
<feature type="region of interest" description="Disordered" evidence="11">
    <location>
        <begin position="835"/>
        <end position="861"/>
    </location>
</feature>
<evidence type="ECO:0000256" key="10">
    <source>
        <dbReference type="SAM" id="Coils"/>
    </source>
</evidence>
<feature type="signal peptide" evidence="13">
    <location>
        <begin position="1"/>
        <end position="21"/>
    </location>
</feature>
<dbReference type="Pfam" id="PF12297">
    <property type="entry name" value="EVC2_like"/>
    <property type="match status" value="1"/>
</dbReference>
<keyword evidence="10" id="KW-0175">Coiled coil</keyword>
<evidence type="ECO:0000256" key="8">
    <source>
        <dbReference type="ARBA" id="ARBA00023212"/>
    </source>
</evidence>
<reference evidence="14 15" key="1">
    <citation type="submission" date="2024-11" db="EMBL/GenBank/DDBJ databases">
        <title>Chromosome-level genome assembly of the freshwater bivalve Anodonta woodiana.</title>
        <authorList>
            <person name="Chen X."/>
        </authorList>
    </citation>
    <scope>NUCLEOTIDE SEQUENCE [LARGE SCALE GENOMIC DNA]</scope>
    <source>
        <strain evidence="14">MN2024</strain>
        <tissue evidence="14">Gills</tissue>
    </source>
</reference>
<evidence type="ECO:0000313" key="14">
    <source>
        <dbReference type="EMBL" id="KAL3864064.1"/>
    </source>
</evidence>
<evidence type="ECO:0000256" key="9">
    <source>
        <dbReference type="ARBA" id="ARBA00023273"/>
    </source>
</evidence>
<feature type="chain" id="PRO_5044838207" evidence="13">
    <location>
        <begin position="22"/>
        <end position="1257"/>
    </location>
</feature>
<feature type="compositionally biased region" description="Basic and acidic residues" evidence="11">
    <location>
        <begin position="835"/>
        <end position="847"/>
    </location>
</feature>
<dbReference type="InterPro" id="IPR022076">
    <property type="entry name" value="Limbin"/>
</dbReference>
<dbReference type="GO" id="GO:0005886">
    <property type="term" value="C:plasma membrane"/>
    <property type="evidence" value="ECO:0007669"/>
    <property type="project" value="UniProtKB-SubCell"/>
</dbReference>
<keyword evidence="4" id="KW-0963">Cytoplasm</keyword>
<evidence type="ECO:0000256" key="12">
    <source>
        <dbReference type="SAM" id="Phobius"/>
    </source>
</evidence>
<dbReference type="PANTHER" id="PTHR16795">
    <property type="entry name" value="LIMBIN/ELLIS-VAN CREVELD PROTEIN"/>
    <property type="match status" value="1"/>
</dbReference>
<accession>A0ABD3VR49</accession>
<evidence type="ECO:0000256" key="7">
    <source>
        <dbReference type="ARBA" id="ARBA00023136"/>
    </source>
</evidence>
<dbReference type="EMBL" id="JBJQND010000010">
    <property type="protein sequence ID" value="KAL3864064.1"/>
    <property type="molecule type" value="Genomic_DNA"/>
</dbReference>
<feature type="region of interest" description="Disordered" evidence="11">
    <location>
        <begin position="1216"/>
        <end position="1257"/>
    </location>
</feature>
<dbReference type="PANTHER" id="PTHR16795:SF14">
    <property type="entry name" value="LIMBIN"/>
    <property type="match status" value="1"/>
</dbReference>
<comment type="subcellular location">
    <subcellularLocation>
        <location evidence="2">Cell membrane</location>
        <topology evidence="2">Single-pass membrane protein</topology>
    </subcellularLocation>
    <subcellularLocation>
        <location evidence="1">Cytoplasm</location>
        <location evidence="1">Cytoskeleton</location>
        <location evidence="1">Cilium basal body</location>
    </subcellularLocation>
</comment>
<evidence type="ECO:0000256" key="4">
    <source>
        <dbReference type="ARBA" id="ARBA00022490"/>
    </source>
</evidence>
<protein>
    <submittedName>
        <fullName evidence="14">Uncharacterized protein</fullName>
    </submittedName>
</protein>
<evidence type="ECO:0000256" key="1">
    <source>
        <dbReference type="ARBA" id="ARBA00004120"/>
    </source>
</evidence>